<gene>
    <name evidence="1" type="ORF">AL00_06275</name>
</gene>
<accession>A0A8E0WU90</accession>
<dbReference type="EMBL" id="JANF02000027">
    <property type="protein sequence ID" value="KER37275.1"/>
    <property type="molecule type" value="Genomic_DNA"/>
</dbReference>
<comment type="caution">
    <text evidence="1">The sequence shown here is derived from an EMBL/GenBank/DDBJ whole genome shotgun (WGS) entry which is preliminary data.</text>
</comment>
<dbReference type="Proteomes" id="UP000028135">
    <property type="component" value="Unassembled WGS sequence"/>
</dbReference>
<sequence length="98" mass="11085">MDADDKPPMWAIERALTLFGQWGNLGVDTHPATYAFARYIAQHEQPPVDPDVIAVRDIAACFQASWEMKQSYMRGDYDGDYSFSAALALYRKHKEAGK</sequence>
<protein>
    <submittedName>
        <fullName evidence="1">Uncharacterized protein</fullName>
    </submittedName>
</protein>
<organism evidence="1 2">
    <name type="scientific">Sphingobium indicum F2</name>
    <dbReference type="NCBI Taxonomy" id="1450518"/>
    <lineage>
        <taxon>Bacteria</taxon>
        <taxon>Pseudomonadati</taxon>
        <taxon>Pseudomonadota</taxon>
        <taxon>Alphaproteobacteria</taxon>
        <taxon>Sphingomonadales</taxon>
        <taxon>Sphingomonadaceae</taxon>
        <taxon>Sphingobium</taxon>
    </lineage>
</organism>
<evidence type="ECO:0000313" key="1">
    <source>
        <dbReference type="EMBL" id="KER37275.1"/>
    </source>
</evidence>
<proteinExistence type="predicted"/>
<name>A0A8E0WU90_9SPHN</name>
<dbReference type="RefSeq" id="WP_020820817.1">
    <property type="nucleotide sequence ID" value="NZ_JANF02000027.1"/>
</dbReference>
<evidence type="ECO:0000313" key="2">
    <source>
        <dbReference type="Proteomes" id="UP000028135"/>
    </source>
</evidence>
<dbReference type="AlphaFoldDB" id="A0A8E0WU90"/>
<reference evidence="1 2" key="1">
    <citation type="submission" date="2014-05" db="EMBL/GenBank/DDBJ databases">
        <title>Genome Announcement of Sphingobium lucknowense F2.</title>
        <authorList>
            <person name="Lal R."/>
            <person name="Negi V."/>
            <person name="Lata P."/>
            <person name="Sangwan N."/>
            <person name="Gupta S.K."/>
            <person name="Rao D.L.N."/>
            <person name="Das S."/>
        </authorList>
    </citation>
    <scope>NUCLEOTIDE SEQUENCE [LARGE SCALE GENOMIC DNA]</scope>
    <source>
        <strain evidence="1 2">F2</strain>
    </source>
</reference>